<dbReference type="CDD" id="cd06257">
    <property type="entry name" value="DnaJ"/>
    <property type="match status" value="1"/>
</dbReference>
<evidence type="ECO:0000313" key="4">
    <source>
        <dbReference type="EMBL" id="TFY51292.1"/>
    </source>
</evidence>
<dbReference type="SMART" id="SM00271">
    <property type="entry name" value="DnaJ"/>
    <property type="match status" value="1"/>
</dbReference>
<dbReference type="PANTHER" id="PTHR44200">
    <property type="entry name" value="DNAJ HOMOLOG SUBFAMILY C MEMBER 7"/>
    <property type="match status" value="1"/>
</dbReference>
<dbReference type="InterPro" id="IPR036869">
    <property type="entry name" value="J_dom_sf"/>
</dbReference>
<reference evidence="4 5" key="1">
    <citation type="submission" date="2019-01" db="EMBL/GenBank/DDBJ databases">
        <title>Genome sequencing of the rare red list fungi Fomitopsis rosea.</title>
        <authorList>
            <person name="Buettner E."/>
            <person name="Kellner H."/>
        </authorList>
    </citation>
    <scope>NUCLEOTIDE SEQUENCE [LARGE SCALE GENOMIC DNA]</scope>
    <source>
        <strain evidence="4 5">DSM 105464</strain>
    </source>
</reference>
<feature type="compositionally biased region" description="Basic and acidic residues" evidence="2">
    <location>
        <begin position="820"/>
        <end position="834"/>
    </location>
</feature>
<dbReference type="Pfam" id="PF13432">
    <property type="entry name" value="TPR_16"/>
    <property type="match status" value="1"/>
</dbReference>
<feature type="compositionally biased region" description="Polar residues" evidence="2">
    <location>
        <begin position="708"/>
        <end position="717"/>
    </location>
</feature>
<dbReference type="PANTHER" id="PTHR44200:SF1">
    <property type="entry name" value="DNAJ HOMOLOG SUBFAMILY C MEMBER 7"/>
    <property type="match status" value="1"/>
</dbReference>
<comment type="caution">
    <text evidence="4">The sequence shown here is derived from an EMBL/GenBank/DDBJ whole genome shotgun (WGS) entry which is preliminary data.</text>
</comment>
<dbReference type="Pfam" id="PF00226">
    <property type="entry name" value="DnaJ"/>
    <property type="match status" value="1"/>
</dbReference>
<evidence type="ECO:0000259" key="3">
    <source>
        <dbReference type="PROSITE" id="PS50076"/>
    </source>
</evidence>
<feature type="region of interest" description="Disordered" evidence="2">
    <location>
        <begin position="96"/>
        <end position="128"/>
    </location>
</feature>
<keyword evidence="1" id="KW-0802">TPR repeat</keyword>
<feature type="compositionally biased region" description="Polar residues" evidence="2">
    <location>
        <begin position="159"/>
        <end position="168"/>
    </location>
</feature>
<dbReference type="SUPFAM" id="SSF46565">
    <property type="entry name" value="Chaperone J-domain"/>
    <property type="match status" value="1"/>
</dbReference>
<feature type="repeat" description="TPR" evidence="1">
    <location>
        <begin position="400"/>
        <end position="433"/>
    </location>
</feature>
<dbReference type="PROSITE" id="PS50076">
    <property type="entry name" value="DNAJ_2"/>
    <property type="match status" value="1"/>
</dbReference>
<feature type="domain" description="J" evidence="3">
    <location>
        <begin position="586"/>
        <end position="647"/>
    </location>
</feature>
<feature type="region of interest" description="Disordered" evidence="2">
    <location>
        <begin position="640"/>
        <end position="874"/>
    </location>
</feature>
<evidence type="ECO:0000313" key="5">
    <source>
        <dbReference type="Proteomes" id="UP000298390"/>
    </source>
</evidence>
<dbReference type="SMART" id="SM00028">
    <property type="entry name" value="TPR"/>
    <property type="match status" value="7"/>
</dbReference>
<sequence>MTSGSYGSIVRFAAGPRSAAGASRRETSRERRQTASSAPSATSEPQPSTSRTERSKPEIPKPAEPETVPDSAPQQTPAADHDEDCRCMLCNLVKRRKAQEKPPAPSQAPPLPRAAQAESTGDASQVNPHAASCTCSICKLTRKGGGKPNSKENVPPPGTSTGNSSRTAAGTGPETTSRHGPDCGCTPCTRKKNNAKQTSAEYSKDQEAMSLWMRGTSALASGQTVRAIRLFDQCIAKDPGAAAFFRSRGDAYNVLKDHAAALGDYQRALQLLKAALPATAASVLVKIAHCHLSLGAPSAASLVVRNALSADPANEAALALKKRVSGIDSGVEAYQGAKARRQWKAARVAYEACRKAYEAYGGSLPVEMRCWEVELGVAEAKWAEALAVSSAILAIHPKSIEALLMRALVLFLTADLGEAVKQTHAALKLDPDNADAKAARTRYKSVLDLKEDGNGRFKTGDLTGAIAKWTSALSLVAEKEEEGNGGRIRSTLLLNRSRARLKVGQHPDALKDVNAAGKLDPDNVKIVVTRARIYVGLELFDTAIQDFKDALQADASKLGAGDRQTVQSELEDVEQRAVRERLKVKDYYEILGLDRNCTTADIRKAYRVQSLKHHPDKGGVAEKFRLVTEAYTKLSDPISRRNYDAKLPPKSGSSGFSGGSQGYGTKPQSNPGASGETGSHSSSKTSSGHSDGSRRQSGFHENAGNGSGFNSGTQSGGQSQNNRSRENSSNSYTGGSGSTQPQSGGQANHGSSSYGEQSHSEGFSSNQHYHYAGGQWHRATGCGCDTSTGSAKSSGQSGTSSASGSKHEPGKQTAGSSTAGKEDNTSDSAKDTKTSESGSSKTTGSATGERRTEESTAGSGATDSSQGRSWWPFW</sequence>
<dbReference type="Gene3D" id="1.10.287.110">
    <property type="entry name" value="DnaJ domain"/>
    <property type="match status" value="1"/>
</dbReference>
<proteinExistence type="predicted"/>
<feature type="compositionally biased region" description="Basic and acidic residues" evidence="2">
    <location>
        <begin position="51"/>
        <end position="64"/>
    </location>
</feature>
<feature type="compositionally biased region" description="Polar residues" evidence="2">
    <location>
        <begin position="855"/>
        <end position="868"/>
    </location>
</feature>
<feature type="compositionally biased region" description="Low complexity" evidence="2">
    <location>
        <begin position="787"/>
        <end position="804"/>
    </location>
</feature>
<organism evidence="4 5">
    <name type="scientific">Rhodofomes roseus</name>
    <dbReference type="NCBI Taxonomy" id="34475"/>
    <lineage>
        <taxon>Eukaryota</taxon>
        <taxon>Fungi</taxon>
        <taxon>Dikarya</taxon>
        <taxon>Basidiomycota</taxon>
        <taxon>Agaricomycotina</taxon>
        <taxon>Agaricomycetes</taxon>
        <taxon>Polyporales</taxon>
        <taxon>Rhodofomes</taxon>
    </lineage>
</organism>
<feature type="compositionally biased region" description="Low complexity" evidence="2">
    <location>
        <begin position="672"/>
        <end position="690"/>
    </location>
</feature>
<feature type="compositionally biased region" description="Low complexity" evidence="2">
    <location>
        <begin position="835"/>
        <end position="847"/>
    </location>
</feature>
<dbReference type="InterPro" id="IPR019734">
    <property type="entry name" value="TPR_rpt"/>
</dbReference>
<dbReference type="AlphaFoldDB" id="A0A4Y9XNG5"/>
<dbReference type="PROSITE" id="PS50005">
    <property type="entry name" value="TPR"/>
    <property type="match status" value="1"/>
</dbReference>
<gene>
    <name evidence="4" type="ORF">EVJ58_g10646</name>
</gene>
<feature type="compositionally biased region" description="Polar residues" evidence="2">
    <location>
        <begin position="118"/>
        <end position="127"/>
    </location>
</feature>
<feature type="compositionally biased region" description="Polar residues" evidence="2">
    <location>
        <begin position="748"/>
        <end position="768"/>
    </location>
</feature>
<dbReference type="InterPro" id="IPR052758">
    <property type="entry name" value="SRC_co-chaperone"/>
</dbReference>
<protein>
    <recommendedName>
        <fullName evidence="3">J domain-containing protein</fullName>
    </recommendedName>
</protein>
<dbReference type="STRING" id="34475.A0A4Y9XNG5"/>
<dbReference type="Gene3D" id="1.25.40.10">
    <property type="entry name" value="Tetratricopeptide repeat domain"/>
    <property type="match status" value="3"/>
</dbReference>
<dbReference type="SUPFAM" id="SSF48452">
    <property type="entry name" value="TPR-like"/>
    <property type="match status" value="2"/>
</dbReference>
<dbReference type="EMBL" id="SEKV01001227">
    <property type="protein sequence ID" value="TFY51292.1"/>
    <property type="molecule type" value="Genomic_DNA"/>
</dbReference>
<dbReference type="PRINTS" id="PR00625">
    <property type="entry name" value="JDOMAIN"/>
</dbReference>
<evidence type="ECO:0000256" key="2">
    <source>
        <dbReference type="SAM" id="MobiDB-lite"/>
    </source>
</evidence>
<feature type="compositionally biased region" description="Low complexity" evidence="2">
    <location>
        <begin position="34"/>
        <end position="50"/>
    </location>
</feature>
<feature type="region of interest" description="Disordered" evidence="2">
    <location>
        <begin position="142"/>
        <end position="200"/>
    </location>
</feature>
<feature type="compositionally biased region" description="Low complexity" evidence="2">
    <location>
        <begin position="718"/>
        <end position="746"/>
    </location>
</feature>
<feature type="compositionally biased region" description="Low complexity" evidence="2">
    <location>
        <begin position="11"/>
        <end position="22"/>
    </location>
</feature>
<dbReference type="InterPro" id="IPR011990">
    <property type="entry name" value="TPR-like_helical_dom_sf"/>
</dbReference>
<feature type="compositionally biased region" description="Pro residues" evidence="2">
    <location>
        <begin position="102"/>
        <end position="112"/>
    </location>
</feature>
<evidence type="ECO:0000256" key="1">
    <source>
        <dbReference type="PROSITE-ProRule" id="PRU00339"/>
    </source>
</evidence>
<feature type="compositionally biased region" description="Basic and acidic residues" evidence="2">
    <location>
        <begin position="23"/>
        <end position="33"/>
    </location>
</feature>
<feature type="region of interest" description="Disordered" evidence="2">
    <location>
        <begin position="1"/>
        <end position="84"/>
    </location>
</feature>
<name>A0A4Y9XNG5_9APHY</name>
<dbReference type="InterPro" id="IPR001623">
    <property type="entry name" value="DnaJ_domain"/>
</dbReference>
<dbReference type="Proteomes" id="UP000298390">
    <property type="component" value="Unassembled WGS sequence"/>
</dbReference>
<accession>A0A4Y9XNG5</accession>